<dbReference type="PANTHER" id="PTHR10887:SF495">
    <property type="entry name" value="HELICASE SENATAXIN ISOFORM X1-RELATED"/>
    <property type="match status" value="1"/>
</dbReference>
<keyword evidence="3" id="KW-1185">Reference proteome</keyword>
<protein>
    <submittedName>
        <fullName evidence="2">AAA domain-containing protein</fullName>
    </submittedName>
</protein>
<feature type="domain" description="DNA2/NAM7 helicase-like C-terminal" evidence="1">
    <location>
        <begin position="5"/>
        <end position="82"/>
    </location>
</feature>
<evidence type="ECO:0000313" key="3">
    <source>
        <dbReference type="Proteomes" id="UP001163798"/>
    </source>
</evidence>
<proteinExistence type="predicted"/>
<dbReference type="InterPro" id="IPR045055">
    <property type="entry name" value="DNA2/NAM7-like"/>
</dbReference>
<dbReference type="InterPro" id="IPR047187">
    <property type="entry name" value="SF1_C_Upf1"/>
</dbReference>
<gene>
    <name evidence="2" type="ORF">GGU10DRAFT_276195</name>
</gene>
<dbReference type="CDD" id="cd18808">
    <property type="entry name" value="SF1_C_Upf1"/>
    <property type="match status" value="1"/>
</dbReference>
<comment type="caution">
    <text evidence="2">The sequence shown here is derived from an EMBL/GenBank/DDBJ whole genome shotgun (WGS) entry which is preliminary data.</text>
</comment>
<evidence type="ECO:0000313" key="2">
    <source>
        <dbReference type="EMBL" id="KAJ3782122.1"/>
    </source>
</evidence>
<accession>A0AA38L2L3</accession>
<dbReference type="Gene3D" id="3.40.50.300">
    <property type="entry name" value="P-loop containing nucleotide triphosphate hydrolases"/>
    <property type="match status" value="1"/>
</dbReference>
<dbReference type="SUPFAM" id="SSF52540">
    <property type="entry name" value="P-loop containing nucleoside triphosphate hydrolases"/>
    <property type="match status" value="1"/>
</dbReference>
<dbReference type="EMBL" id="MU793498">
    <property type="protein sequence ID" value="KAJ3782122.1"/>
    <property type="molecule type" value="Genomic_DNA"/>
</dbReference>
<feature type="non-terminal residue" evidence="2">
    <location>
        <position position="124"/>
    </location>
</feature>
<dbReference type="AlphaFoldDB" id="A0AA38L2L3"/>
<dbReference type="InterPro" id="IPR041679">
    <property type="entry name" value="DNA2/NAM7-like_C"/>
</dbReference>
<dbReference type="InterPro" id="IPR027417">
    <property type="entry name" value="P-loop_NTPase"/>
</dbReference>
<name>A0AA38L2L3_9AGAR</name>
<dbReference type="PANTHER" id="PTHR10887">
    <property type="entry name" value="DNA2/NAM7 HELICASE FAMILY"/>
    <property type="match status" value="1"/>
</dbReference>
<dbReference type="Pfam" id="PF13087">
    <property type="entry name" value="AAA_12"/>
    <property type="match status" value="1"/>
</dbReference>
<organism evidence="2 3">
    <name type="scientific">Lentinula aff. detonsa</name>
    <dbReference type="NCBI Taxonomy" id="2804958"/>
    <lineage>
        <taxon>Eukaryota</taxon>
        <taxon>Fungi</taxon>
        <taxon>Dikarya</taxon>
        <taxon>Basidiomycota</taxon>
        <taxon>Agaricomycotina</taxon>
        <taxon>Agaricomycetes</taxon>
        <taxon>Agaricomycetidae</taxon>
        <taxon>Agaricales</taxon>
        <taxon>Marasmiineae</taxon>
        <taxon>Omphalotaceae</taxon>
        <taxon>Lentinula</taxon>
    </lineage>
</organism>
<reference evidence="2" key="1">
    <citation type="submission" date="2022-08" db="EMBL/GenBank/DDBJ databases">
        <authorList>
            <consortium name="DOE Joint Genome Institute"/>
            <person name="Min B."/>
            <person name="Riley R."/>
            <person name="Sierra-Patev S."/>
            <person name="Naranjo-Ortiz M."/>
            <person name="Looney B."/>
            <person name="Konkel Z."/>
            <person name="Slot J.C."/>
            <person name="Sakamoto Y."/>
            <person name="Steenwyk J.L."/>
            <person name="Rokas A."/>
            <person name="Carro J."/>
            <person name="Camarero S."/>
            <person name="Ferreira P."/>
            <person name="Molpeceres G."/>
            <person name="Ruiz-Duenas F.J."/>
            <person name="Serrano A."/>
            <person name="Henrissat B."/>
            <person name="Drula E."/>
            <person name="Hughes K.W."/>
            <person name="Mata J.L."/>
            <person name="Ishikawa N.K."/>
            <person name="Vargas-Isla R."/>
            <person name="Ushijima S."/>
            <person name="Smith C.A."/>
            <person name="Ahrendt S."/>
            <person name="Andreopoulos W."/>
            <person name="He G."/>
            <person name="Labutti K."/>
            <person name="Lipzen A."/>
            <person name="Ng V."/>
            <person name="Sandor L."/>
            <person name="Barry K."/>
            <person name="Martinez A.T."/>
            <person name="Xiao Y."/>
            <person name="Gibbons J.G."/>
            <person name="Terashima K."/>
            <person name="Hibbett D.S."/>
            <person name="Grigoriev I.V."/>
        </authorList>
    </citation>
    <scope>NUCLEOTIDE SEQUENCE</scope>
    <source>
        <strain evidence="2">TFB10291</strain>
    </source>
</reference>
<evidence type="ECO:0000259" key="1">
    <source>
        <dbReference type="Pfam" id="PF13087"/>
    </source>
</evidence>
<dbReference type="Proteomes" id="UP001163798">
    <property type="component" value="Unassembled WGS sequence"/>
</dbReference>
<sequence>KSYRIVTPYDSQRNHIEELMRGNERVSWEDKCFNVDSFQGNEEDYIIISIVRSYKAGFLKNLRRTNVMLTRFRRGMFIVTSRKFIHGPGAGTLVAQLATYYEKRVGDAAWVKVEEIGKEKKILN</sequence>